<evidence type="ECO:0000313" key="1">
    <source>
        <dbReference type="EMBL" id="TNC14498.1"/>
    </source>
</evidence>
<comment type="caution">
    <text evidence="1">The sequence shown here is derived from an EMBL/GenBank/DDBJ whole genome shotgun (WGS) entry which is preliminary data.</text>
</comment>
<keyword evidence="2" id="KW-1185">Reference proteome</keyword>
<dbReference type="OrthoDB" id="5465390at2"/>
<dbReference type="EMBL" id="VDDA01000003">
    <property type="protein sequence ID" value="TNC14498.1"/>
    <property type="molecule type" value="Genomic_DNA"/>
</dbReference>
<dbReference type="AlphaFoldDB" id="A0A5C4LMH1"/>
<proteinExistence type="predicted"/>
<protein>
    <submittedName>
        <fullName evidence="1">Aspartate/glutamate racemase family protein</fullName>
    </submittedName>
</protein>
<name>A0A5C4LMH1_9HYPH</name>
<dbReference type="NCBIfam" id="NF005679">
    <property type="entry name" value="PRK07475.1"/>
    <property type="match status" value="1"/>
</dbReference>
<dbReference type="RefSeq" id="WP_139035580.1">
    <property type="nucleotide sequence ID" value="NZ_VDDA01000003.1"/>
</dbReference>
<sequence length="233" mass="24738">MPPDPARPLASPLGIIMLDTTFERPPGDVGHASSWPFPVLFEIVRGATARRVVGGQDSDLGDAFVQAGQALRARGAVGIITSCGFLAARQRSLAARMPLPLATSSLMQLPLIDRCLPDGKRTGVVTYDAEALTPAHFVEVGADPSTPVVGLPESGALRGLIERGAAYDAEALARDVLEAAGRLTARGDIGAILMECTNLPPFSKAVADRFDIPVFDIITLGRWFYTGLLQTRY</sequence>
<reference evidence="1 2" key="1">
    <citation type="submission" date="2019-06" db="EMBL/GenBank/DDBJ databases">
        <title>Genome of Methylobacterium sp. 17Sr1-39.</title>
        <authorList>
            <person name="Seo T."/>
        </authorList>
    </citation>
    <scope>NUCLEOTIDE SEQUENCE [LARGE SCALE GENOMIC DNA]</scope>
    <source>
        <strain evidence="1 2">17Sr1-39</strain>
    </source>
</reference>
<evidence type="ECO:0000313" key="2">
    <source>
        <dbReference type="Proteomes" id="UP000305267"/>
    </source>
</evidence>
<gene>
    <name evidence="1" type="ORF">FF100_10155</name>
</gene>
<dbReference type="Proteomes" id="UP000305267">
    <property type="component" value="Unassembled WGS sequence"/>
</dbReference>
<organism evidence="1 2">
    <name type="scientific">Methylobacterium terricola</name>
    <dbReference type="NCBI Taxonomy" id="2583531"/>
    <lineage>
        <taxon>Bacteria</taxon>
        <taxon>Pseudomonadati</taxon>
        <taxon>Pseudomonadota</taxon>
        <taxon>Alphaproteobacteria</taxon>
        <taxon>Hyphomicrobiales</taxon>
        <taxon>Methylobacteriaceae</taxon>
        <taxon>Methylobacterium</taxon>
    </lineage>
</organism>
<accession>A0A5C4LMH1</accession>